<evidence type="ECO:0000313" key="2">
    <source>
        <dbReference type="EMBL" id="MFD0804303.1"/>
    </source>
</evidence>
<accession>A0ABW3BLN1</accession>
<evidence type="ECO:0000313" key="3">
    <source>
        <dbReference type="Proteomes" id="UP001596956"/>
    </source>
</evidence>
<proteinExistence type="predicted"/>
<dbReference type="InterPro" id="IPR003776">
    <property type="entry name" value="YcaO-like_dom"/>
</dbReference>
<feature type="non-terminal residue" evidence="2">
    <location>
        <position position="1"/>
    </location>
</feature>
<dbReference type="PROSITE" id="PS51664">
    <property type="entry name" value="YCAO"/>
    <property type="match status" value="1"/>
</dbReference>
<feature type="domain" description="YcaO" evidence="1">
    <location>
        <begin position="1"/>
        <end position="100"/>
    </location>
</feature>
<organism evidence="2 3">
    <name type="scientific">Streptomonospora algeriensis</name>
    <dbReference type="NCBI Taxonomy" id="995084"/>
    <lineage>
        <taxon>Bacteria</taxon>
        <taxon>Bacillati</taxon>
        <taxon>Actinomycetota</taxon>
        <taxon>Actinomycetes</taxon>
        <taxon>Streptosporangiales</taxon>
        <taxon>Nocardiopsidaceae</taxon>
        <taxon>Streptomonospora</taxon>
    </lineage>
</organism>
<evidence type="ECO:0000259" key="1">
    <source>
        <dbReference type="PROSITE" id="PS51664"/>
    </source>
</evidence>
<gene>
    <name evidence="2" type="ORF">ACFQZU_23715</name>
</gene>
<name>A0ABW3BLN1_9ACTN</name>
<reference evidence="3" key="1">
    <citation type="journal article" date="2019" name="Int. J. Syst. Evol. Microbiol.">
        <title>The Global Catalogue of Microorganisms (GCM) 10K type strain sequencing project: providing services to taxonomists for standard genome sequencing and annotation.</title>
        <authorList>
            <consortium name="The Broad Institute Genomics Platform"/>
            <consortium name="The Broad Institute Genome Sequencing Center for Infectious Disease"/>
            <person name="Wu L."/>
            <person name="Ma J."/>
        </authorList>
    </citation>
    <scope>NUCLEOTIDE SEQUENCE [LARGE SCALE GENOMIC DNA]</scope>
    <source>
        <strain evidence="3">CCUG 63369</strain>
    </source>
</reference>
<protein>
    <recommendedName>
        <fullName evidence="1">YcaO domain-containing protein</fullName>
    </recommendedName>
</protein>
<dbReference type="EMBL" id="JBHTHR010001538">
    <property type="protein sequence ID" value="MFD0804303.1"/>
    <property type="molecule type" value="Genomic_DNA"/>
</dbReference>
<sequence length="100" mass="10790">FPAWPARLAEEAGGDVRGALDFVRRLFADAGLHRIALVDQTSREHADAGTAVMRAVVPGTVPMCFGTAQLRFAGIPRLEAALGEAPREDDRVPYVPHPFP</sequence>
<dbReference type="Proteomes" id="UP001596956">
    <property type="component" value="Unassembled WGS sequence"/>
</dbReference>
<keyword evidence="3" id="KW-1185">Reference proteome</keyword>
<comment type="caution">
    <text evidence="2">The sequence shown here is derived from an EMBL/GenBank/DDBJ whole genome shotgun (WGS) entry which is preliminary data.</text>
</comment>